<dbReference type="RefSeq" id="WP_168551174.1">
    <property type="nucleotide sequence ID" value="NZ_JAAWWL010000001.1"/>
</dbReference>
<evidence type="ECO:0000256" key="2">
    <source>
        <dbReference type="ARBA" id="ARBA00023015"/>
    </source>
</evidence>
<dbReference type="SUPFAM" id="SSF88946">
    <property type="entry name" value="Sigma2 domain of RNA polymerase sigma factors"/>
    <property type="match status" value="1"/>
</dbReference>
<dbReference type="PANTHER" id="PTHR43133:SF46">
    <property type="entry name" value="RNA POLYMERASE SIGMA-70 FACTOR ECF SUBFAMILY"/>
    <property type="match status" value="1"/>
</dbReference>
<keyword evidence="3" id="KW-0731">Sigma factor</keyword>
<keyword evidence="4" id="KW-0804">Transcription</keyword>
<comment type="caution">
    <text evidence="7">The sequence shown here is derived from an EMBL/GenBank/DDBJ whole genome shotgun (WGS) entry which is preliminary data.</text>
</comment>
<accession>A0ABX1GPF8</accession>
<dbReference type="InterPro" id="IPR014284">
    <property type="entry name" value="RNA_pol_sigma-70_dom"/>
</dbReference>
<evidence type="ECO:0000259" key="6">
    <source>
        <dbReference type="Pfam" id="PF08281"/>
    </source>
</evidence>
<evidence type="ECO:0000256" key="4">
    <source>
        <dbReference type="ARBA" id="ARBA00023163"/>
    </source>
</evidence>
<dbReference type="SUPFAM" id="SSF88659">
    <property type="entry name" value="Sigma3 and sigma4 domains of RNA polymerase sigma factors"/>
    <property type="match status" value="1"/>
</dbReference>
<dbReference type="InterPro" id="IPR013324">
    <property type="entry name" value="RNA_pol_sigma_r3/r4-like"/>
</dbReference>
<evidence type="ECO:0000256" key="1">
    <source>
        <dbReference type="ARBA" id="ARBA00010641"/>
    </source>
</evidence>
<keyword evidence="2" id="KW-0805">Transcription regulation</keyword>
<evidence type="ECO:0000256" key="3">
    <source>
        <dbReference type="ARBA" id="ARBA00023082"/>
    </source>
</evidence>
<dbReference type="CDD" id="cd06171">
    <property type="entry name" value="Sigma70_r4"/>
    <property type="match status" value="1"/>
</dbReference>
<name>A0ABX1GPF8_9FLAO</name>
<comment type="similarity">
    <text evidence="1">Belongs to the sigma-70 factor family. ECF subfamily.</text>
</comment>
<dbReference type="Proteomes" id="UP000718451">
    <property type="component" value="Unassembled WGS sequence"/>
</dbReference>
<dbReference type="Gene3D" id="1.10.1740.10">
    <property type="match status" value="1"/>
</dbReference>
<dbReference type="InterPro" id="IPR013325">
    <property type="entry name" value="RNA_pol_sigma_r2"/>
</dbReference>
<keyword evidence="8" id="KW-1185">Reference proteome</keyword>
<evidence type="ECO:0000313" key="7">
    <source>
        <dbReference type="EMBL" id="NKI30971.1"/>
    </source>
</evidence>
<dbReference type="InterPro" id="IPR036388">
    <property type="entry name" value="WH-like_DNA-bd_sf"/>
</dbReference>
<feature type="domain" description="RNA polymerase sigma factor 70 region 4 type 2" evidence="6">
    <location>
        <begin position="119"/>
        <end position="168"/>
    </location>
</feature>
<evidence type="ECO:0000259" key="5">
    <source>
        <dbReference type="Pfam" id="PF04542"/>
    </source>
</evidence>
<evidence type="ECO:0000313" key="8">
    <source>
        <dbReference type="Proteomes" id="UP000718451"/>
    </source>
</evidence>
<dbReference type="InterPro" id="IPR013249">
    <property type="entry name" value="RNA_pol_sigma70_r4_t2"/>
</dbReference>
<organism evidence="7 8">
    <name type="scientific">Croceivirga thetidis</name>
    <dbReference type="NCBI Taxonomy" id="2721623"/>
    <lineage>
        <taxon>Bacteria</taxon>
        <taxon>Pseudomonadati</taxon>
        <taxon>Bacteroidota</taxon>
        <taxon>Flavobacteriia</taxon>
        <taxon>Flavobacteriales</taxon>
        <taxon>Flavobacteriaceae</taxon>
        <taxon>Croceivirga</taxon>
    </lineage>
</organism>
<dbReference type="PANTHER" id="PTHR43133">
    <property type="entry name" value="RNA POLYMERASE ECF-TYPE SIGMA FACTO"/>
    <property type="match status" value="1"/>
</dbReference>
<dbReference type="InterPro" id="IPR039425">
    <property type="entry name" value="RNA_pol_sigma-70-like"/>
</dbReference>
<dbReference type="NCBIfam" id="TIGR02937">
    <property type="entry name" value="sigma70-ECF"/>
    <property type="match status" value="1"/>
</dbReference>
<feature type="domain" description="RNA polymerase sigma-70 region 2" evidence="5">
    <location>
        <begin position="15"/>
        <end position="83"/>
    </location>
</feature>
<dbReference type="Gene3D" id="1.10.10.10">
    <property type="entry name" value="Winged helix-like DNA-binding domain superfamily/Winged helix DNA-binding domain"/>
    <property type="match status" value="1"/>
</dbReference>
<gene>
    <name evidence="7" type="ORF">HCU67_03385</name>
</gene>
<reference evidence="7 8" key="1">
    <citation type="submission" date="2020-04" db="EMBL/GenBank/DDBJ databases">
        <authorList>
            <person name="Yoon J."/>
        </authorList>
    </citation>
    <scope>NUCLEOTIDE SEQUENCE [LARGE SCALE GENOMIC DNA]</scope>
    <source>
        <strain evidence="7 8">DJ-13</strain>
    </source>
</reference>
<dbReference type="InterPro" id="IPR007627">
    <property type="entry name" value="RNA_pol_sigma70_r2"/>
</dbReference>
<sequence length="177" mass="20706">MTSKETNQNNLSEFFRDEYHQLKGYVRSKLEDTADGDAEDIIQDVALRLFSRPEEALPITNIGGFVYHSLKNKIIDVMRTKKRIDRDEDLAEKEDSSFSDHYQETMNEGFPEELIRKLRPIILSLKPPYRDIIIAIDYEGYSYREISEQTGISIGTLMSRRHRALAQLHKKLNRIKN</sequence>
<dbReference type="Pfam" id="PF08281">
    <property type="entry name" value="Sigma70_r4_2"/>
    <property type="match status" value="1"/>
</dbReference>
<proteinExistence type="inferred from homology"/>
<dbReference type="EMBL" id="JAAWWL010000001">
    <property type="protein sequence ID" value="NKI30971.1"/>
    <property type="molecule type" value="Genomic_DNA"/>
</dbReference>
<protein>
    <submittedName>
        <fullName evidence="7">RNA polymerase sigma factor</fullName>
    </submittedName>
</protein>
<dbReference type="Pfam" id="PF04542">
    <property type="entry name" value="Sigma70_r2"/>
    <property type="match status" value="1"/>
</dbReference>